<keyword evidence="3" id="KW-1185">Reference proteome</keyword>
<dbReference type="VEuPathDB" id="FungiDB:PYU1_G006164"/>
<dbReference type="HOGENOM" id="CLU_052588_0_0_1"/>
<dbReference type="AlphaFoldDB" id="K3WMI4"/>
<dbReference type="eggNOG" id="ENOG502RXX7">
    <property type="taxonomic scope" value="Eukaryota"/>
</dbReference>
<dbReference type="Proteomes" id="UP000019132">
    <property type="component" value="Unassembled WGS sequence"/>
</dbReference>
<reference evidence="3" key="2">
    <citation type="submission" date="2010-04" db="EMBL/GenBank/DDBJ databases">
        <authorList>
            <person name="Buell R."/>
            <person name="Hamilton J."/>
            <person name="Hostetler J."/>
        </authorList>
    </citation>
    <scope>NUCLEOTIDE SEQUENCE [LARGE SCALE GENOMIC DNA]</scope>
    <source>
        <strain evidence="3">DAOM:BR144</strain>
    </source>
</reference>
<evidence type="ECO:0000313" key="3">
    <source>
        <dbReference type="Proteomes" id="UP000019132"/>
    </source>
</evidence>
<reference evidence="2" key="3">
    <citation type="submission" date="2015-02" db="UniProtKB">
        <authorList>
            <consortium name="EnsemblProtists"/>
        </authorList>
    </citation>
    <scope>IDENTIFICATION</scope>
    <source>
        <strain evidence="2">DAOM BR144</strain>
    </source>
</reference>
<organism evidence="2 3">
    <name type="scientific">Globisporangium ultimum (strain ATCC 200006 / CBS 805.95 / DAOM BR144)</name>
    <name type="common">Pythium ultimum</name>
    <dbReference type="NCBI Taxonomy" id="431595"/>
    <lineage>
        <taxon>Eukaryota</taxon>
        <taxon>Sar</taxon>
        <taxon>Stramenopiles</taxon>
        <taxon>Oomycota</taxon>
        <taxon>Peronosporomycetes</taxon>
        <taxon>Pythiales</taxon>
        <taxon>Pythiaceae</taxon>
        <taxon>Globisporangium</taxon>
    </lineage>
</organism>
<sequence length="423" mass="46186">MALLPDELQAEQRWSSVQDRHAQQWTDAVDEQLVALVTRSTASGERFPVGVNWLEVSSAVGHSPVECVKRYAFLHQYRDVNQLGAVTAGVEVHQSTEQEDDERDQERESNAEEVRSVPFSGLSSGEDIGSPRPQSFSDFSTPLTSPKLSSLDNSDEFGIGIGSPGSPPPFAVRNAKQAGTGAVSSPFRWENLLHEGGYSSPLLKSPPRARHQRAVHLHGPFGVEDEIKSDTSESPRNSSPSALTSPRIVHGTQDHTRSISNPDYAANIINHAFKGLAMEAPPRASSPRMIRTFSNSEYPFLKDDDAKKAAQLARNDSGLAPAFLSSPPASRTPTLASEQQLQAHMMRMSAMSSMSSFHGDNLFSDSLTQSALEDAFLDMAGSRLDASSVLLNSRFSMGQSQLRVDQIQALEKERRQAASKFPR</sequence>
<dbReference type="EMBL" id="GL376625">
    <property type="status" value="NOT_ANNOTATED_CDS"/>
    <property type="molecule type" value="Genomic_DNA"/>
</dbReference>
<accession>K3WMI4</accession>
<protein>
    <recommendedName>
        <fullName evidence="4">Myb-like domain-containing protein</fullName>
    </recommendedName>
</protein>
<evidence type="ECO:0000256" key="1">
    <source>
        <dbReference type="SAM" id="MobiDB-lite"/>
    </source>
</evidence>
<evidence type="ECO:0008006" key="4">
    <source>
        <dbReference type="Google" id="ProtNLM"/>
    </source>
</evidence>
<feature type="region of interest" description="Disordered" evidence="1">
    <location>
        <begin position="220"/>
        <end position="260"/>
    </location>
</feature>
<reference evidence="3" key="1">
    <citation type="journal article" date="2010" name="Genome Biol.">
        <title>Genome sequence of the necrotrophic plant pathogen Pythium ultimum reveals original pathogenicity mechanisms and effector repertoire.</title>
        <authorList>
            <person name="Levesque C.A."/>
            <person name="Brouwer H."/>
            <person name="Cano L."/>
            <person name="Hamilton J.P."/>
            <person name="Holt C."/>
            <person name="Huitema E."/>
            <person name="Raffaele S."/>
            <person name="Robideau G.P."/>
            <person name="Thines M."/>
            <person name="Win J."/>
            <person name="Zerillo M.M."/>
            <person name="Beakes G.W."/>
            <person name="Boore J.L."/>
            <person name="Busam D."/>
            <person name="Dumas B."/>
            <person name="Ferriera S."/>
            <person name="Fuerstenberg S.I."/>
            <person name="Gachon C.M."/>
            <person name="Gaulin E."/>
            <person name="Govers F."/>
            <person name="Grenville-Briggs L."/>
            <person name="Horner N."/>
            <person name="Hostetler J."/>
            <person name="Jiang R.H."/>
            <person name="Johnson J."/>
            <person name="Krajaejun T."/>
            <person name="Lin H."/>
            <person name="Meijer H.J."/>
            <person name="Moore B."/>
            <person name="Morris P."/>
            <person name="Phuntmart V."/>
            <person name="Puiu D."/>
            <person name="Shetty J."/>
            <person name="Stajich J.E."/>
            <person name="Tripathy S."/>
            <person name="Wawra S."/>
            <person name="van West P."/>
            <person name="Whitty B.R."/>
            <person name="Coutinho P.M."/>
            <person name="Henrissat B."/>
            <person name="Martin F."/>
            <person name="Thomas P.D."/>
            <person name="Tyler B.M."/>
            <person name="De Vries R.P."/>
            <person name="Kamoun S."/>
            <person name="Yandell M."/>
            <person name="Tisserat N."/>
            <person name="Buell C.R."/>
        </authorList>
    </citation>
    <scope>NUCLEOTIDE SEQUENCE</scope>
    <source>
        <strain evidence="3">DAOM:BR144</strain>
    </source>
</reference>
<name>K3WMI4_GLOUD</name>
<dbReference type="OMA" id="LQGEPRW"/>
<feature type="region of interest" description="Disordered" evidence="1">
    <location>
        <begin position="90"/>
        <end position="177"/>
    </location>
</feature>
<proteinExistence type="predicted"/>
<dbReference type="STRING" id="431595.K3WMI4"/>
<feature type="compositionally biased region" description="Basic and acidic residues" evidence="1">
    <location>
        <begin position="104"/>
        <end position="115"/>
    </location>
</feature>
<evidence type="ECO:0000313" key="2">
    <source>
        <dbReference type="EnsemblProtists" id="PYU1_T006176"/>
    </source>
</evidence>
<feature type="compositionally biased region" description="Low complexity" evidence="1">
    <location>
        <begin position="140"/>
        <end position="151"/>
    </location>
</feature>
<dbReference type="InParanoid" id="K3WMI4"/>
<dbReference type="EnsemblProtists" id="PYU1_T006176">
    <property type="protein sequence ID" value="PYU1_T006176"/>
    <property type="gene ID" value="PYU1_G006164"/>
</dbReference>
<feature type="compositionally biased region" description="Polar residues" evidence="1">
    <location>
        <begin position="234"/>
        <end position="244"/>
    </location>
</feature>